<dbReference type="HOGENOM" id="CLU_101141_8_0_6"/>
<dbReference type="InterPro" id="IPR029069">
    <property type="entry name" value="HotDog_dom_sf"/>
</dbReference>
<reference evidence="4" key="1">
    <citation type="submission" date="2006-08" db="EMBL/GenBank/DDBJ databases">
        <title>Complete sequence of Alkalilimnicola ehrilichei MLHE-1.</title>
        <authorList>
            <person name="Copeland A."/>
            <person name="Lucas S."/>
            <person name="Lapidus A."/>
            <person name="Barry K."/>
            <person name="Detter J.C."/>
            <person name="Glavina del Rio T."/>
            <person name="Hammon N."/>
            <person name="Israni S."/>
            <person name="Dalin E."/>
            <person name="Tice H."/>
            <person name="Pitluck S."/>
            <person name="Sims D."/>
            <person name="Brettin T."/>
            <person name="Bruce D."/>
            <person name="Han C."/>
            <person name="Tapia R."/>
            <person name="Gilna P."/>
            <person name="Schmutz J."/>
            <person name="Larimer F."/>
            <person name="Land M."/>
            <person name="Hauser L."/>
            <person name="Kyrpides N."/>
            <person name="Mikhailova N."/>
            <person name="Oremland R.S."/>
            <person name="Hoeft S.E."/>
            <person name="Switzer-Blum J."/>
            <person name="Kulp T."/>
            <person name="King G."/>
            <person name="Tabita R."/>
            <person name="Witte B."/>
            <person name="Santini J.M."/>
            <person name="Basu P."/>
            <person name="Hollibaugh J.T."/>
            <person name="Xie G."/>
            <person name="Stolz J.F."/>
            <person name="Richardson P."/>
        </authorList>
    </citation>
    <scope>NUCLEOTIDE SEQUENCE [LARGE SCALE GENOMIC DNA]</scope>
    <source>
        <strain evidence="4">ATCC BAA-1101 / DSM 17681 / MLHE-1</strain>
    </source>
</reference>
<dbReference type="RefSeq" id="WP_011629200.1">
    <property type="nucleotide sequence ID" value="NC_008340.1"/>
</dbReference>
<dbReference type="KEGG" id="aeh:Mlg_1456"/>
<dbReference type="CDD" id="cd00586">
    <property type="entry name" value="4HBT"/>
    <property type="match status" value="1"/>
</dbReference>
<proteinExistence type="inferred from homology"/>
<dbReference type="EMBL" id="CP000453">
    <property type="protein sequence ID" value="ABI56805.1"/>
    <property type="molecule type" value="Genomic_DNA"/>
</dbReference>
<evidence type="ECO:0000313" key="4">
    <source>
        <dbReference type="Proteomes" id="UP000001962"/>
    </source>
</evidence>
<keyword evidence="4" id="KW-1185">Reference proteome</keyword>
<evidence type="ECO:0000313" key="3">
    <source>
        <dbReference type="EMBL" id="ABI56805.1"/>
    </source>
</evidence>
<dbReference type="Pfam" id="PF13279">
    <property type="entry name" value="4HBT_2"/>
    <property type="match status" value="1"/>
</dbReference>
<accession>Q0A8N2</accession>
<dbReference type="GO" id="GO:0047617">
    <property type="term" value="F:fatty acyl-CoA hydrolase activity"/>
    <property type="evidence" value="ECO:0007669"/>
    <property type="project" value="TreeGrafter"/>
</dbReference>
<dbReference type="InterPro" id="IPR050563">
    <property type="entry name" value="4-hydroxybenzoyl-CoA_TE"/>
</dbReference>
<dbReference type="OrthoDB" id="333038at2"/>
<protein>
    <submittedName>
        <fullName evidence="3">Esterase</fullName>
    </submittedName>
</protein>
<keyword evidence="2" id="KW-0378">Hydrolase</keyword>
<dbReference type="PANTHER" id="PTHR31793:SF27">
    <property type="entry name" value="NOVEL THIOESTERASE SUPERFAMILY DOMAIN AND SAPOSIN A-TYPE DOMAIN CONTAINING PROTEIN (0610012H03RIK)"/>
    <property type="match status" value="1"/>
</dbReference>
<dbReference type="AlphaFoldDB" id="Q0A8N2"/>
<dbReference type="eggNOG" id="COG0824">
    <property type="taxonomic scope" value="Bacteria"/>
</dbReference>
<gene>
    <name evidence="3" type="ordered locus">Mlg_1456</name>
</gene>
<dbReference type="SUPFAM" id="SSF54637">
    <property type="entry name" value="Thioesterase/thiol ester dehydrase-isomerase"/>
    <property type="match status" value="1"/>
</dbReference>
<dbReference type="Gene3D" id="3.10.129.10">
    <property type="entry name" value="Hotdog Thioesterase"/>
    <property type="match status" value="1"/>
</dbReference>
<comment type="similarity">
    <text evidence="1">Belongs to the 4-hydroxybenzoyl-CoA thioesterase family.</text>
</comment>
<dbReference type="PANTHER" id="PTHR31793">
    <property type="entry name" value="4-HYDROXYBENZOYL-COA THIOESTERASE FAMILY MEMBER"/>
    <property type="match status" value="1"/>
</dbReference>
<evidence type="ECO:0000256" key="1">
    <source>
        <dbReference type="ARBA" id="ARBA00005953"/>
    </source>
</evidence>
<name>Q0A8N2_ALKEH</name>
<organism evidence="3 4">
    <name type="scientific">Alkalilimnicola ehrlichii (strain ATCC BAA-1101 / DSM 17681 / MLHE-1)</name>
    <dbReference type="NCBI Taxonomy" id="187272"/>
    <lineage>
        <taxon>Bacteria</taxon>
        <taxon>Pseudomonadati</taxon>
        <taxon>Pseudomonadota</taxon>
        <taxon>Gammaproteobacteria</taxon>
        <taxon>Chromatiales</taxon>
        <taxon>Ectothiorhodospiraceae</taxon>
        <taxon>Alkalilimnicola</taxon>
    </lineage>
</organism>
<sequence>MPRIHIDLPDTFVYSTEISVRITDINYGGHLGNDSLVSLLHEARARFLQQHGFSELSVGGAGIIVADAAVVYQAEAFFGDRLRVEIGGQDFSRVGGDLVYRVSNVEGGREVARAKTGIVFFDYGKRKVRGAPPEFRALFEA</sequence>
<evidence type="ECO:0000256" key="2">
    <source>
        <dbReference type="ARBA" id="ARBA00022801"/>
    </source>
</evidence>
<dbReference type="Proteomes" id="UP000001962">
    <property type="component" value="Chromosome"/>
</dbReference>